<evidence type="ECO:0000256" key="1">
    <source>
        <dbReference type="SAM" id="MobiDB-lite"/>
    </source>
</evidence>
<name>A0A291AU31_9VIRU</name>
<feature type="region of interest" description="Disordered" evidence="1">
    <location>
        <begin position="24"/>
        <end position="54"/>
    </location>
</feature>
<dbReference type="EMBL" id="KC977571">
    <property type="protein sequence ID" value="ATE82317.1"/>
    <property type="molecule type" value="Genomic_DNA"/>
</dbReference>
<feature type="compositionally biased region" description="Basic and acidic residues" evidence="1">
    <location>
        <begin position="24"/>
        <end position="41"/>
    </location>
</feature>
<sequence length="216" mass="24996">MEKKRRRLFARALLASRDVHVRRRQDDARRDDDKRTLGDDRHKRKNKKKGTRKTISLQKERHPPMSRFIPVFRYVSVSIYPGFFIDISWYLPTFCRSICRRALARQQAGGRHVVAQFYRLANKHSPCCCVSHCSHRLFSPSLGSWALSTSLFSFWVFPHLFPFVCQGRRLTINATLHLPSAATTTVLGRPIHPIRRLASPLGVACAHKKTPSNFFL</sequence>
<organism evidence="3 4">
    <name type="scientific">Pandoravirus salinus</name>
    <dbReference type="NCBI Taxonomy" id="1349410"/>
    <lineage>
        <taxon>Viruses</taxon>
        <taxon>Pandoravirus</taxon>
    </lineage>
</organism>
<feature type="transmembrane region" description="Helical" evidence="2">
    <location>
        <begin position="71"/>
        <end position="91"/>
    </location>
</feature>
<dbReference type="RefSeq" id="YP_009430156.1">
    <property type="nucleotide sequence ID" value="NC_022098.1"/>
</dbReference>
<evidence type="ECO:0000313" key="3">
    <source>
        <dbReference type="EMBL" id="ATE82317.1"/>
    </source>
</evidence>
<keyword evidence="4" id="KW-1185">Reference proteome</keyword>
<evidence type="ECO:0008006" key="5">
    <source>
        <dbReference type="Google" id="ProtNLM"/>
    </source>
</evidence>
<proteinExistence type="predicted"/>
<dbReference type="KEGG" id="vg:34568433"/>
<evidence type="ECO:0000313" key="4">
    <source>
        <dbReference type="Proteomes" id="UP000204584"/>
    </source>
</evidence>
<protein>
    <recommendedName>
        <fullName evidence="5">Transmembrane protein</fullName>
    </recommendedName>
</protein>
<keyword evidence="2" id="KW-0472">Membrane</keyword>
<keyword evidence="2" id="KW-0812">Transmembrane</keyword>
<feature type="compositionally biased region" description="Basic residues" evidence="1">
    <location>
        <begin position="42"/>
        <end position="52"/>
    </location>
</feature>
<dbReference type="GeneID" id="34568433"/>
<gene>
    <name evidence="3" type="ORF">psal_cds_1402</name>
</gene>
<evidence type="ECO:0000256" key="2">
    <source>
        <dbReference type="SAM" id="Phobius"/>
    </source>
</evidence>
<accession>A0A291AU31</accession>
<dbReference type="Proteomes" id="UP000204584">
    <property type="component" value="Segment"/>
</dbReference>
<reference evidence="3 4" key="1">
    <citation type="journal article" date="2013" name="Science">
        <title>Pandoraviruses: amoeba viruses with genomes up to 2.5 Mb reaching that of parasitic eukaryotes.</title>
        <authorList>
            <person name="Philippe N."/>
            <person name="Legendre M."/>
            <person name="Doutre G."/>
            <person name="Coute Y."/>
            <person name="Poirot O."/>
            <person name="Lescot M."/>
            <person name="Arslan D."/>
            <person name="Seltzer V."/>
            <person name="Bertaux L."/>
            <person name="Bruley C."/>
            <person name="Garin J."/>
            <person name="Claverie J.M."/>
            <person name="Abergel C."/>
        </authorList>
    </citation>
    <scope>NUCLEOTIDE SEQUENCE [LARGE SCALE GENOMIC DNA]</scope>
</reference>
<keyword evidence="2" id="KW-1133">Transmembrane helix</keyword>